<dbReference type="EMBL" id="CM045766">
    <property type="protein sequence ID" value="KAI8003202.1"/>
    <property type="molecule type" value="Genomic_DNA"/>
</dbReference>
<sequence length="128" mass="14378">MYELWGPHESHLRCASGKNHFLLEIYTKAGNQSNDTQKEKSANVKLSSSFTNPEKFIEEILGRTSTIVLSEIKEETIKQHGEQLGTLVSNSIRKHLSLDFINLATVLKNTAYTEGFHAGTHHQGLRCP</sequence>
<reference evidence="1 2" key="1">
    <citation type="journal article" date="2022" name="Plant J.">
        <title>Chromosome-level genome of Camellia lanceoleosa provides a valuable resource for understanding genome evolution and self-incompatibility.</title>
        <authorList>
            <person name="Gong W."/>
            <person name="Xiao S."/>
            <person name="Wang L."/>
            <person name="Liao Z."/>
            <person name="Chang Y."/>
            <person name="Mo W."/>
            <person name="Hu G."/>
            <person name="Li W."/>
            <person name="Zhao G."/>
            <person name="Zhu H."/>
            <person name="Hu X."/>
            <person name="Ji K."/>
            <person name="Xiang X."/>
            <person name="Song Q."/>
            <person name="Yuan D."/>
            <person name="Jin S."/>
            <person name="Zhang L."/>
        </authorList>
    </citation>
    <scope>NUCLEOTIDE SEQUENCE [LARGE SCALE GENOMIC DNA]</scope>
    <source>
        <strain evidence="1">SQ_2022a</strain>
    </source>
</reference>
<organism evidence="1 2">
    <name type="scientific">Camellia lanceoleosa</name>
    <dbReference type="NCBI Taxonomy" id="1840588"/>
    <lineage>
        <taxon>Eukaryota</taxon>
        <taxon>Viridiplantae</taxon>
        <taxon>Streptophyta</taxon>
        <taxon>Embryophyta</taxon>
        <taxon>Tracheophyta</taxon>
        <taxon>Spermatophyta</taxon>
        <taxon>Magnoliopsida</taxon>
        <taxon>eudicotyledons</taxon>
        <taxon>Gunneridae</taxon>
        <taxon>Pentapetalae</taxon>
        <taxon>asterids</taxon>
        <taxon>Ericales</taxon>
        <taxon>Theaceae</taxon>
        <taxon>Camellia</taxon>
    </lineage>
</organism>
<dbReference type="Proteomes" id="UP001060215">
    <property type="component" value="Chromosome 9"/>
</dbReference>
<evidence type="ECO:0000313" key="2">
    <source>
        <dbReference type="Proteomes" id="UP001060215"/>
    </source>
</evidence>
<evidence type="ECO:0000313" key="1">
    <source>
        <dbReference type="EMBL" id="KAI8003202.1"/>
    </source>
</evidence>
<protein>
    <submittedName>
        <fullName evidence="1">Uncharacterized protein</fullName>
    </submittedName>
</protein>
<name>A0ACC0GRL9_9ERIC</name>
<comment type="caution">
    <text evidence="1">The sequence shown here is derived from an EMBL/GenBank/DDBJ whole genome shotgun (WGS) entry which is preliminary data.</text>
</comment>
<accession>A0ACC0GRL9</accession>
<keyword evidence="2" id="KW-1185">Reference proteome</keyword>
<proteinExistence type="predicted"/>
<gene>
    <name evidence="1" type="ORF">LOK49_LG08G01617</name>
</gene>